<sequence length="59" mass="7264">MRRQRRSITDIVCENCIYRVTHRKKRKPEVSPSDIKTFAYTSHLHDVMWERLRARRKHA</sequence>
<reference evidence="1 2" key="1">
    <citation type="submission" date="2019-09" db="EMBL/GenBank/DDBJ databases">
        <title>Prevalence, distribution, and phylogeny of type two toxin-antitoxin genes possessed by Cronobacter species where C. sakazakii homologs follow sequence type lineages.</title>
        <authorList>
            <person name="Finkelstein S."/>
            <person name="Negrete F."/>
            <person name="Jang H."/>
            <person name="Gopinath G.R."/>
            <person name="Tall B.D."/>
        </authorList>
    </citation>
    <scope>NUCLEOTIDE SEQUENCE [LARGE SCALE GENOMIC DNA]</scope>
    <source>
        <strain evidence="1 2">MOD1_Comp4</strain>
    </source>
</reference>
<gene>
    <name evidence="1" type="ORF">FZI38_21650</name>
</gene>
<dbReference type="GeneID" id="92807250"/>
<dbReference type="Pfam" id="PF05322">
    <property type="entry name" value="NinE"/>
    <property type="match status" value="1"/>
</dbReference>
<comment type="caution">
    <text evidence="1">The sequence shown here is derived from an EMBL/GenBank/DDBJ whole genome shotgun (WGS) entry which is preliminary data.</text>
</comment>
<evidence type="ECO:0000313" key="1">
    <source>
        <dbReference type="EMBL" id="KAB0875106.1"/>
    </source>
</evidence>
<dbReference type="AlphaFoldDB" id="A0AAN5X0D6"/>
<proteinExistence type="predicted"/>
<protein>
    <submittedName>
        <fullName evidence="1">NinE family protein</fullName>
    </submittedName>
</protein>
<accession>A0AAN5X0D6</accession>
<name>A0AAN5X0D6_CROSK</name>
<dbReference type="EMBL" id="WAGF01000026">
    <property type="protein sequence ID" value="KAB0875106.1"/>
    <property type="molecule type" value="Genomic_DNA"/>
</dbReference>
<dbReference type="InterPro" id="IPR007986">
    <property type="entry name" value="NINE"/>
</dbReference>
<evidence type="ECO:0000313" key="2">
    <source>
        <dbReference type="Proteomes" id="UP000439917"/>
    </source>
</evidence>
<organism evidence="1 2">
    <name type="scientific">Cronobacter sakazakii</name>
    <name type="common">Enterobacter sakazakii</name>
    <dbReference type="NCBI Taxonomy" id="28141"/>
    <lineage>
        <taxon>Bacteria</taxon>
        <taxon>Pseudomonadati</taxon>
        <taxon>Pseudomonadota</taxon>
        <taxon>Gammaproteobacteria</taxon>
        <taxon>Enterobacterales</taxon>
        <taxon>Enterobacteriaceae</taxon>
        <taxon>Cronobacter</taxon>
    </lineage>
</organism>
<dbReference type="Proteomes" id="UP000439917">
    <property type="component" value="Unassembled WGS sequence"/>
</dbReference>
<dbReference type="RefSeq" id="WP_041923291.1">
    <property type="nucleotide sequence ID" value="NZ_CP049147.1"/>
</dbReference>